<accession>A0ABS6EW04</accession>
<dbReference type="RefSeq" id="WP_216471071.1">
    <property type="nucleotide sequence ID" value="NZ_JAHLQI010000007.1"/>
</dbReference>
<evidence type="ECO:0000313" key="3">
    <source>
        <dbReference type="Proteomes" id="UP000783588"/>
    </source>
</evidence>
<proteinExistence type="predicted"/>
<dbReference type="EMBL" id="JAHLQI010000007">
    <property type="protein sequence ID" value="MBU5491362.1"/>
    <property type="molecule type" value="Genomic_DNA"/>
</dbReference>
<name>A0ABS6EW04_9FIRM</name>
<keyword evidence="3" id="KW-1185">Reference proteome</keyword>
<gene>
    <name evidence="2" type="ORF">KQI75_12200</name>
</gene>
<evidence type="ECO:0000259" key="1">
    <source>
        <dbReference type="Pfam" id="PF13443"/>
    </source>
</evidence>
<organism evidence="2 3">
    <name type="scientific">Butyricicoccus intestinisimiae</name>
    <dbReference type="NCBI Taxonomy" id="2841509"/>
    <lineage>
        <taxon>Bacteria</taxon>
        <taxon>Bacillati</taxon>
        <taxon>Bacillota</taxon>
        <taxon>Clostridia</taxon>
        <taxon>Eubacteriales</taxon>
        <taxon>Butyricicoccaceae</taxon>
        <taxon>Butyricicoccus</taxon>
    </lineage>
</organism>
<feature type="domain" description="HTH cro/C1-type" evidence="1">
    <location>
        <begin position="11"/>
        <end position="66"/>
    </location>
</feature>
<comment type="caution">
    <text evidence="2">The sequence shown here is derived from an EMBL/GenBank/DDBJ whole genome shotgun (WGS) entry which is preliminary data.</text>
</comment>
<dbReference type="Pfam" id="PF13443">
    <property type="entry name" value="HTH_26"/>
    <property type="match status" value="1"/>
</dbReference>
<protein>
    <submittedName>
        <fullName evidence="2">Helix-turn-helix transcriptional regulator</fullName>
    </submittedName>
</protein>
<dbReference type="InterPro" id="IPR001387">
    <property type="entry name" value="Cro/C1-type_HTH"/>
</dbReference>
<sequence>MGIYYKVNICQKLREAGYTSYGLQKDGILSTTMWTRLAHRKSISWRTLDKICALLEMQPGEIIGYEHENKVCTILQVQPGELFGYREDEGK</sequence>
<evidence type="ECO:0000313" key="2">
    <source>
        <dbReference type="EMBL" id="MBU5491362.1"/>
    </source>
</evidence>
<dbReference type="Proteomes" id="UP000783588">
    <property type="component" value="Unassembled WGS sequence"/>
</dbReference>
<reference evidence="2 3" key="1">
    <citation type="submission" date="2021-06" db="EMBL/GenBank/DDBJ databases">
        <authorList>
            <person name="Sun Q."/>
            <person name="Li D."/>
        </authorList>
    </citation>
    <scope>NUCLEOTIDE SEQUENCE [LARGE SCALE GENOMIC DNA]</scope>
    <source>
        <strain evidence="2 3">MSJd-7</strain>
    </source>
</reference>